<name>A0A4R5QHP3_9PROT</name>
<dbReference type="AlphaFoldDB" id="A0A4R5QHP3"/>
<dbReference type="Proteomes" id="UP000295096">
    <property type="component" value="Unassembled WGS sequence"/>
</dbReference>
<accession>A0A4R5QHP3</accession>
<proteinExistence type="predicted"/>
<dbReference type="OrthoDB" id="7284323at2"/>
<evidence type="ECO:0000313" key="2">
    <source>
        <dbReference type="Proteomes" id="UP000295096"/>
    </source>
</evidence>
<keyword evidence="2" id="KW-1185">Reference proteome</keyword>
<evidence type="ECO:0000313" key="1">
    <source>
        <dbReference type="EMBL" id="TDH62493.1"/>
    </source>
</evidence>
<dbReference type="PROSITE" id="PS51257">
    <property type="entry name" value="PROKAR_LIPOPROTEIN"/>
    <property type="match status" value="1"/>
</dbReference>
<dbReference type="EMBL" id="SMSJ01000011">
    <property type="protein sequence ID" value="TDH62493.1"/>
    <property type="molecule type" value="Genomic_DNA"/>
</dbReference>
<reference evidence="1 2" key="1">
    <citation type="journal article" date="2016" name="J. Microbiol.">
        <title>Dankookia rubra gen. nov., sp. nov., an alphaproteobacterium isolated from sediment of a shallow stream.</title>
        <authorList>
            <person name="Kim W.H."/>
            <person name="Kim D.H."/>
            <person name="Kang K."/>
            <person name="Ahn T.Y."/>
        </authorList>
    </citation>
    <scope>NUCLEOTIDE SEQUENCE [LARGE SCALE GENOMIC DNA]</scope>
    <source>
        <strain evidence="1 2">JCM30602</strain>
    </source>
</reference>
<dbReference type="RefSeq" id="WP_133288756.1">
    <property type="nucleotide sequence ID" value="NZ_SMSJ01000011.1"/>
</dbReference>
<organism evidence="1 2">
    <name type="scientific">Dankookia rubra</name>
    <dbReference type="NCBI Taxonomy" id="1442381"/>
    <lineage>
        <taxon>Bacteria</taxon>
        <taxon>Pseudomonadati</taxon>
        <taxon>Pseudomonadota</taxon>
        <taxon>Alphaproteobacteria</taxon>
        <taxon>Acetobacterales</taxon>
        <taxon>Roseomonadaceae</taxon>
        <taxon>Dankookia</taxon>
    </lineage>
</organism>
<comment type="caution">
    <text evidence="1">The sequence shown here is derived from an EMBL/GenBank/DDBJ whole genome shotgun (WGS) entry which is preliminary data.</text>
</comment>
<sequence>MPERRLAWLLALLALAGCTGGISGIRLPGGPARGSMTYDEAMGARSGLTTLDRIPATEAPGRR</sequence>
<protein>
    <submittedName>
        <fullName evidence="1">Uncharacterized protein</fullName>
    </submittedName>
</protein>
<gene>
    <name evidence="1" type="ORF">E2C06_11530</name>
</gene>